<comment type="similarity">
    <text evidence="1">Belongs to the GTP cyclohydrolase I type 2/NIF3 family.</text>
</comment>
<accession>A0AAE3R3N3</accession>
<dbReference type="GO" id="GO:0005737">
    <property type="term" value="C:cytoplasm"/>
    <property type="evidence" value="ECO:0007669"/>
    <property type="project" value="TreeGrafter"/>
</dbReference>
<evidence type="ECO:0000256" key="2">
    <source>
        <dbReference type="ARBA" id="ARBA00022723"/>
    </source>
</evidence>
<gene>
    <name evidence="4" type="ORF">QNI22_09160</name>
</gene>
<keyword evidence="2 3" id="KW-0479">Metal-binding</keyword>
<organism evidence="4 5">
    <name type="scientific">Xanthocytophaga agilis</name>
    <dbReference type="NCBI Taxonomy" id="3048010"/>
    <lineage>
        <taxon>Bacteria</taxon>
        <taxon>Pseudomonadati</taxon>
        <taxon>Bacteroidota</taxon>
        <taxon>Cytophagia</taxon>
        <taxon>Cytophagales</taxon>
        <taxon>Rhodocytophagaceae</taxon>
        <taxon>Xanthocytophaga</taxon>
    </lineage>
</organism>
<proteinExistence type="inferred from homology"/>
<feature type="binding site" evidence="3">
    <location>
        <position position="273"/>
    </location>
    <ligand>
        <name>a divalent metal cation</name>
        <dbReference type="ChEBI" id="CHEBI:60240"/>
        <label>1</label>
    </ligand>
</feature>
<evidence type="ECO:0000313" key="4">
    <source>
        <dbReference type="EMBL" id="MDJ1500815.1"/>
    </source>
</evidence>
<evidence type="ECO:0000256" key="3">
    <source>
        <dbReference type="PIRSR" id="PIRSR602678-1"/>
    </source>
</evidence>
<evidence type="ECO:0000313" key="5">
    <source>
        <dbReference type="Proteomes" id="UP001232063"/>
    </source>
</evidence>
<dbReference type="RefSeq" id="WP_314510346.1">
    <property type="nucleotide sequence ID" value="NZ_JASJOU010000002.1"/>
</dbReference>
<name>A0AAE3R3N3_9BACT</name>
<feature type="binding site" evidence="3">
    <location>
        <position position="108"/>
    </location>
    <ligand>
        <name>a divalent metal cation</name>
        <dbReference type="ChEBI" id="CHEBI:60240"/>
        <label>1</label>
    </ligand>
</feature>
<dbReference type="InterPro" id="IPR006311">
    <property type="entry name" value="TAT_signal"/>
</dbReference>
<dbReference type="PANTHER" id="PTHR13799">
    <property type="entry name" value="NGG1 INTERACTING FACTOR 3"/>
    <property type="match status" value="1"/>
</dbReference>
<sequence length="305" mass="33696">MNNLHSLLQSSAVSRRSFLSNTLKSAGSLALLGVNPSFAAGSAKQLTVQEIMDLILKEGGLTPLSDTVDTLKAGRADQVVTGIVTTMFPTITIIEEAAKRKANFIIAHEPSFYNHKDDPAWVPNNMVVKQKQQLLEKHKIAIWRFHDYCHSMKPDAVSYGVAKKANWLSYYKTGERMLTIPALSLKQLVQHLKTSLGIGHVRVIGNLDQSCSRIALLPGAWGGPRQVSTVESEKPDVLIVGELSEWETAEYIRDSRLMGSKIALIVLGHAVSEEPGMEWFAEWLQPKLTGIKVTHLASGDPFIWM</sequence>
<dbReference type="GO" id="GO:0046872">
    <property type="term" value="F:metal ion binding"/>
    <property type="evidence" value="ECO:0007669"/>
    <property type="project" value="UniProtKB-KW"/>
</dbReference>
<dbReference type="SUPFAM" id="SSF102705">
    <property type="entry name" value="NIF3 (NGG1p interacting factor 3)-like"/>
    <property type="match status" value="1"/>
</dbReference>
<reference evidence="4" key="1">
    <citation type="submission" date="2023-05" db="EMBL/GenBank/DDBJ databases">
        <authorList>
            <person name="Zhang X."/>
        </authorList>
    </citation>
    <scope>NUCLEOTIDE SEQUENCE</scope>
    <source>
        <strain evidence="4">BD1B2-1</strain>
    </source>
</reference>
<dbReference type="AlphaFoldDB" id="A0AAE3R3N3"/>
<evidence type="ECO:0000256" key="1">
    <source>
        <dbReference type="ARBA" id="ARBA00006964"/>
    </source>
</evidence>
<dbReference type="InterPro" id="IPR002678">
    <property type="entry name" value="DUF34/NIF3"/>
</dbReference>
<dbReference type="Proteomes" id="UP001232063">
    <property type="component" value="Unassembled WGS sequence"/>
</dbReference>
<dbReference type="PANTHER" id="PTHR13799:SF14">
    <property type="entry name" value="GTP CYCLOHYDROLASE 1 TYPE 2 HOMOLOG"/>
    <property type="match status" value="1"/>
</dbReference>
<dbReference type="PROSITE" id="PS51318">
    <property type="entry name" value="TAT"/>
    <property type="match status" value="1"/>
</dbReference>
<keyword evidence="5" id="KW-1185">Reference proteome</keyword>
<dbReference type="InterPro" id="IPR036069">
    <property type="entry name" value="DUF34/NIF3_sf"/>
</dbReference>
<dbReference type="Gene3D" id="3.40.1390.30">
    <property type="entry name" value="NIF3 (NGG1p interacting factor 3)-like"/>
    <property type="match status" value="1"/>
</dbReference>
<dbReference type="Pfam" id="PF01784">
    <property type="entry name" value="DUF34_NIF3"/>
    <property type="match status" value="1"/>
</dbReference>
<feature type="binding site" evidence="3">
    <location>
        <position position="269"/>
    </location>
    <ligand>
        <name>a divalent metal cation</name>
        <dbReference type="ChEBI" id="CHEBI:60240"/>
        <label>1</label>
    </ligand>
</feature>
<comment type="caution">
    <text evidence="4">The sequence shown here is derived from an EMBL/GenBank/DDBJ whole genome shotgun (WGS) entry which is preliminary data.</text>
</comment>
<protein>
    <submittedName>
        <fullName evidence="4">Nif3-like dinuclear metal center hexameric protein</fullName>
    </submittedName>
</protein>
<dbReference type="EMBL" id="JASJOU010000002">
    <property type="protein sequence ID" value="MDJ1500815.1"/>
    <property type="molecule type" value="Genomic_DNA"/>
</dbReference>